<dbReference type="Gene3D" id="1.10.8.140">
    <property type="entry name" value="PDCD5-like"/>
    <property type="match status" value="1"/>
</dbReference>
<sequence>MEDAELNAIRAARLQEMQRNAGQGGGSADGPDGQGNSKANDPAQSMVEQILEAEAKERLSRVRLVKPERAKAVEGYLLRMYQSGAIRRKVNEEQIVDILEQVASDERKHNNTTIVFDRRDKSGEGNEEGEDDFFD</sequence>
<accession>A0A448YFT6</accession>
<evidence type="ECO:0000313" key="3">
    <source>
        <dbReference type="EMBL" id="VEU19736.1"/>
    </source>
</evidence>
<gene>
    <name evidence="3" type="ORF">BRENAR_LOCUS472</name>
</gene>
<evidence type="ECO:0000313" key="4">
    <source>
        <dbReference type="Proteomes" id="UP000290900"/>
    </source>
</evidence>
<dbReference type="FunCoup" id="A0A448YFT6">
    <property type="interactions" value="405"/>
</dbReference>
<dbReference type="GO" id="GO:0003677">
    <property type="term" value="F:DNA binding"/>
    <property type="evidence" value="ECO:0007669"/>
    <property type="project" value="InterPro"/>
</dbReference>
<keyword evidence="4" id="KW-1185">Reference proteome</keyword>
<protein>
    <submittedName>
        <fullName evidence="3">DEKNAAC100861</fullName>
    </submittedName>
</protein>
<dbReference type="GO" id="GO:0005829">
    <property type="term" value="C:cytosol"/>
    <property type="evidence" value="ECO:0007669"/>
    <property type="project" value="TreeGrafter"/>
</dbReference>
<feature type="region of interest" description="Disordered" evidence="2">
    <location>
        <begin position="112"/>
        <end position="135"/>
    </location>
</feature>
<feature type="compositionally biased region" description="Polar residues" evidence="2">
    <location>
        <begin position="36"/>
        <end position="45"/>
    </location>
</feature>
<dbReference type="GO" id="GO:0005634">
    <property type="term" value="C:nucleus"/>
    <property type="evidence" value="ECO:0007669"/>
    <property type="project" value="TreeGrafter"/>
</dbReference>
<dbReference type="InParanoid" id="A0A448YFT6"/>
<evidence type="ECO:0000256" key="2">
    <source>
        <dbReference type="SAM" id="MobiDB-lite"/>
    </source>
</evidence>
<dbReference type="PANTHER" id="PTHR10840">
    <property type="entry name" value="PROGRAMMED CELL DEATH PROTEIN 5"/>
    <property type="match status" value="1"/>
</dbReference>
<dbReference type="STRING" id="13370.A0A448YFT6"/>
<dbReference type="AlphaFoldDB" id="A0A448YFT6"/>
<reference evidence="3 4" key="1">
    <citation type="submission" date="2018-12" db="EMBL/GenBank/DDBJ databases">
        <authorList>
            <person name="Tiukova I."/>
            <person name="Dainat J."/>
        </authorList>
    </citation>
    <scope>NUCLEOTIDE SEQUENCE [LARGE SCALE GENOMIC DNA]</scope>
</reference>
<dbReference type="EMBL" id="CAACVR010000001">
    <property type="protein sequence ID" value="VEU19736.1"/>
    <property type="molecule type" value="Genomic_DNA"/>
</dbReference>
<dbReference type="PIRSF" id="PIRSF015730">
    <property type="entry name" value="TFAR19"/>
    <property type="match status" value="1"/>
</dbReference>
<dbReference type="Proteomes" id="UP000290900">
    <property type="component" value="Unassembled WGS sequence"/>
</dbReference>
<comment type="similarity">
    <text evidence="1">Belongs to the PDCD5 family.</text>
</comment>
<dbReference type="PANTHER" id="PTHR10840:SF0">
    <property type="entry name" value="PROGRAMMED CELL DEATH PROTEIN 5"/>
    <property type="match status" value="1"/>
</dbReference>
<organism evidence="3 4">
    <name type="scientific">Brettanomyces naardenensis</name>
    <name type="common">Yeast</name>
    <dbReference type="NCBI Taxonomy" id="13370"/>
    <lineage>
        <taxon>Eukaryota</taxon>
        <taxon>Fungi</taxon>
        <taxon>Dikarya</taxon>
        <taxon>Ascomycota</taxon>
        <taxon>Saccharomycotina</taxon>
        <taxon>Pichiomycetes</taxon>
        <taxon>Pichiales</taxon>
        <taxon>Pichiaceae</taxon>
        <taxon>Brettanomyces</taxon>
    </lineage>
</organism>
<dbReference type="InterPro" id="IPR036883">
    <property type="entry name" value="PDCD5-like_sf"/>
</dbReference>
<evidence type="ECO:0000256" key="1">
    <source>
        <dbReference type="ARBA" id="ARBA00010490"/>
    </source>
</evidence>
<dbReference type="InterPro" id="IPR002836">
    <property type="entry name" value="PDCD5-like"/>
</dbReference>
<feature type="region of interest" description="Disordered" evidence="2">
    <location>
        <begin position="1"/>
        <end position="45"/>
    </location>
</feature>
<feature type="compositionally biased region" description="Acidic residues" evidence="2">
    <location>
        <begin position="125"/>
        <end position="135"/>
    </location>
</feature>
<dbReference type="OrthoDB" id="10252486at2759"/>
<dbReference type="Pfam" id="PF01984">
    <property type="entry name" value="dsDNA_bind"/>
    <property type="match status" value="1"/>
</dbReference>
<name>A0A448YFT6_BRENA</name>
<proteinExistence type="inferred from homology"/>
<dbReference type="SUPFAM" id="SSF46950">
    <property type="entry name" value="Double-stranded DNA-binding domain"/>
    <property type="match status" value="1"/>
</dbReference>